<organism evidence="2 3">
    <name type="scientific">Datura stramonium</name>
    <name type="common">Jimsonweed</name>
    <name type="synonym">Common thornapple</name>
    <dbReference type="NCBI Taxonomy" id="4076"/>
    <lineage>
        <taxon>Eukaryota</taxon>
        <taxon>Viridiplantae</taxon>
        <taxon>Streptophyta</taxon>
        <taxon>Embryophyta</taxon>
        <taxon>Tracheophyta</taxon>
        <taxon>Spermatophyta</taxon>
        <taxon>Magnoliopsida</taxon>
        <taxon>eudicotyledons</taxon>
        <taxon>Gunneridae</taxon>
        <taxon>Pentapetalae</taxon>
        <taxon>asterids</taxon>
        <taxon>lamiids</taxon>
        <taxon>Solanales</taxon>
        <taxon>Solanaceae</taxon>
        <taxon>Solanoideae</taxon>
        <taxon>Datureae</taxon>
        <taxon>Datura</taxon>
    </lineage>
</organism>
<sequence>AAKLGATTDNVNDNAGRIGPVKKDVGISHHEQNDIVRSRSQAKRQKLANEDVEISDQQNYVAQEKQQN</sequence>
<feature type="region of interest" description="Disordered" evidence="1">
    <location>
        <begin position="1"/>
        <end position="68"/>
    </location>
</feature>
<feature type="non-terminal residue" evidence="2">
    <location>
        <position position="1"/>
    </location>
</feature>
<accession>A0ABS8VCD8</accession>
<feature type="compositionally biased region" description="Polar residues" evidence="1">
    <location>
        <begin position="55"/>
        <end position="68"/>
    </location>
</feature>
<proteinExistence type="predicted"/>
<name>A0ABS8VCD8_DATST</name>
<dbReference type="Proteomes" id="UP000823775">
    <property type="component" value="Unassembled WGS sequence"/>
</dbReference>
<protein>
    <submittedName>
        <fullName evidence="2">Uncharacterized protein</fullName>
    </submittedName>
</protein>
<gene>
    <name evidence="2" type="ORF">HAX54_032793</name>
</gene>
<evidence type="ECO:0000256" key="1">
    <source>
        <dbReference type="SAM" id="MobiDB-lite"/>
    </source>
</evidence>
<evidence type="ECO:0000313" key="2">
    <source>
        <dbReference type="EMBL" id="MCD9644534.1"/>
    </source>
</evidence>
<dbReference type="EMBL" id="JACEIK010004186">
    <property type="protein sequence ID" value="MCD9644534.1"/>
    <property type="molecule type" value="Genomic_DNA"/>
</dbReference>
<keyword evidence="3" id="KW-1185">Reference proteome</keyword>
<feature type="compositionally biased region" description="Basic and acidic residues" evidence="1">
    <location>
        <begin position="21"/>
        <end position="37"/>
    </location>
</feature>
<feature type="non-terminal residue" evidence="2">
    <location>
        <position position="68"/>
    </location>
</feature>
<reference evidence="2 3" key="1">
    <citation type="journal article" date="2021" name="BMC Genomics">
        <title>Datura genome reveals duplications of psychoactive alkaloid biosynthetic genes and high mutation rate following tissue culture.</title>
        <authorList>
            <person name="Rajewski A."/>
            <person name="Carter-House D."/>
            <person name="Stajich J."/>
            <person name="Litt A."/>
        </authorList>
    </citation>
    <scope>NUCLEOTIDE SEQUENCE [LARGE SCALE GENOMIC DNA]</scope>
    <source>
        <strain evidence="2">AR-01</strain>
    </source>
</reference>
<comment type="caution">
    <text evidence="2">The sequence shown here is derived from an EMBL/GenBank/DDBJ whole genome shotgun (WGS) entry which is preliminary data.</text>
</comment>
<evidence type="ECO:0000313" key="3">
    <source>
        <dbReference type="Proteomes" id="UP000823775"/>
    </source>
</evidence>